<reference evidence="2" key="1">
    <citation type="submission" date="2022-05" db="EMBL/GenBank/DDBJ databases">
        <title>Brevundimonas albigilva TT17 genome sequence.</title>
        <authorList>
            <person name="Lee K."/>
            <person name="Son H."/>
        </authorList>
    </citation>
    <scope>NUCLEOTIDE SEQUENCE</scope>
    <source>
        <strain evidence="2">TT17</strain>
    </source>
</reference>
<name>A0ABY4SLI5_9CAUL</name>
<keyword evidence="3" id="KW-1185">Reference proteome</keyword>
<protein>
    <submittedName>
        <fullName evidence="2">Uncharacterized protein</fullName>
    </submittedName>
</protein>
<keyword evidence="1" id="KW-0812">Transmembrane</keyword>
<evidence type="ECO:0000313" key="3">
    <source>
        <dbReference type="Proteomes" id="UP001055429"/>
    </source>
</evidence>
<gene>
    <name evidence="2" type="ORF">M8231_02045</name>
</gene>
<feature type="transmembrane region" description="Helical" evidence="1">
    <location>
        <begin position="6"/>
        <end position="25"/>
    </location>
</feature>
<dbReference type="EMBL" id="CP097649">
    <property type="protein sequence ID" value="URI15800.1"/>
    <property type="molecule type" value="Genomic_DNA"/>
</dbReference>
<evidence type="ECO:0000256" key="1">
    <source>
        <dbReference type="SAM" id="Phobius"/>
    </source>
</evidence>
<organism evidence="2 3">
    <name type="scientific">Brevundimonas albigilva</name>
    <dbReference type="NCBI Taxonomy" id="1312364"/>
    <lineage>
        <taxon>Bacteria</taxon>
        <taxon>Pseudomonadati</taxon>
        <taxon>Pseudomonadota</taxon>
        <taxon>Alphaproteobacteria</taxon>
        <taxon>Caulobacterales</taxon>
        <taxon>Caulobacteraceae</taxon>
        <taxon>Brevundimonas</taxon>
    </lineage>
</organism>
<dbReference type="RefSeq" id="WP_249751367.1">
    <property type="nucleotide sequence ID" value="NZ_CP097298.1"/>
</dbReference>
<accession>A0ABY4SLI5</accession>
<sequence length="46" mass="5117">MTDGDILAGLIAILAITTPLTAWAVQLKRRSDRLSREIEEHDAKAR</sequence>
<keyword evidence="1" id="KW-1133">Transmembrane helix</keyword>
<keyword evidence="1" id="KW-0472">Membrane</keyword>
<evidence type="ECO:0000313" key="2">
    <source>
        <dbReference type="EMBL" id="URI15800.1"/>
    </source>
</evidence>
<proteinExistence type="predicted"/>
<dbReference type="Proteomes" id="UP001055429">
    <property type="component" value="Chromosome"/>
</dbReference>